<keyword evidence="10 12" id="KW-0238">DNA-binding</keyword>
<dbReference type="Proteomes" id="UP000252355">
    <property type="component" value="Unassembled WGS sequence"/>
</dbReference>
<evidence type="ECO:0000256" key="13">
    <source>
        <dbReference type="PIRNR" id="PIRNR002811"/>
    </source>
</evidence>
<comment type="catalytic activity">
    <reaction evidence="12">
        <text>ssDNA + n NTP = ssDNA/pppN(pN)n-1 hybrid + (n-1) diphosphate.</text>
        <dbReference type="EC" id="2.7.7.101"/>
    </reaction>
</comment>
<dbReference type="InterPro" id="IPR002694">
    <property type="entry name" value="Znf_CHC2"/>
</dbReference>
<dbReference type="InterPro" id="IPR036977">
    <property type="entry name" value="DNA_primase_Znf_CHC2"/>
</dbReference>
<keyword evidence="9" id="KW-0460">Magnesium</keyword>
<evidence type="ECO:0000313" key="18">
    <source>
        <dbReference type="EMBL" id="RCK81796.1"/>
    </source>
</evidence>
<comment type="similarity">
    <text evidence="12 13">Belongs to the DnaG primase family.</text>
</comment>
<dbReference type="GO" id="GO:0008270">
    <property type="term" value="F:zinc ion binding"/>
    <property type="evidence" value="ECO:0007669"/>
    <property type="project" value="UniProtKB-UniRule"/>
</dbReference>
<dbReference type="PIRSF" id="PIRSF002811">
    <property type="entry name" value="DnaG"/>
    <property type="match status" value="1"/>
</dbReference>
<dbReference type="SUPFAM" id="SSF56731">
    <property type="entry name" value="DNA primase core"/>
    <property type="match status" value="1"/>
</dbReference>
<reference evidence="18 19" key="1">
    <citation type="submission" date="2018-05" db="EMBL/GenBank/DDBJ databases">
        <title>A metagenomic window into the 2 km-deep terrestrial subsurface aquifer revealed taxonomically and functionally diverse microbial community comprising novel uncultured bacterial lineages.</title>
        <authorList>
            <person name="Kadnikov V.V."/>
            <person name="Mardanov A.V."/>
            <person name="Beletsky A.V."/>
            <person name="Banks D."/>
            <person name="Pimenov N.V."/>
            <person name="Frank Y.A."/>
            <person name="Karnachuk O.V."/>
            <person name="Ravin N.V."/>
        </authorList>
    </citation>
    <scope>NUCLEOTIDE SEQUENCE [LARGE SCALE GENOMIC DNA]</scope>
    <source>
        <strain evidence="18">BY5</strain>
    </source>
</reference>
<dbReference type="Gene3D" id="3.40.1360.10">
    <property type="match status" value="1"/>
</dbReference>
<evidence type="ECO:0000259" key="17">
    <source>
        <dbReference type="PROSITE" id="PS50880"/>
    </source>
</evidence>
<evidence type="ECO:0000256" key="15">
    <source>
        <dbReference type="SAM" id="Coils"/>
    </source>
</evidence>
<dbReference type="SMART" id="SM00493">
    <property type="entry name" value="TOPRIM"/>
    <property type="match status" value="1"/>
</dbReference>
<evidence type="ECO:0000256" key="9">
    <source>
        <dbReference type="ARBA" id="ARBA00022842"/>
    </source>
</evidence>
<dbReference type="Gene3D" id="3.90.980.10">
    <property type="entry name" value="DNA primase, catalytic core, N-terminal domain"/>
    <property type="match status" value="1"/>
</dbReference>
<evidence type="ECO:0000256" key="14">
    <source>
        <dbReference type="PIRSR" id="PIRSR002811-1"/>
    </source>
</evidence>
<feature type="zinc finger region" description="CHC2-type" evidence="12 14">
    <location>
        <begin position="47"/>
        <end position="71"/>
    </location>
</feature>
<dbReference type="NCBIfam" id="TIGR01391">
    <property type="entry name" value="dnaG"/>
    <property type="match status" value="1"/>
</dbReference>
<dbReference type="InterPro" id="IPR006171">
    <property type="entry name" value="TOPRIM_dom"/>
</dbReference>
<dbReference type="PROSITE" id="PS50880">
    <property type="entry name" value="TOPRIM"/>
    <property type="match status" value="1"/>
</dbReference>
<dbReference type="Pfam" id="PF01807">
    <property type="entry name" value="Zn_ribbon_DnaG"/>
    <property type="match status" value="1"/>
</dbReference>
<dbReference type="InterPro" id="IPR013264">
    <property type="entry name" value="DNAG_N"/>
</dbReference>
<dbReference type="CDD" id="cd03364">
    <property type="entry name" value="TOPRIM_DnaG_primases"/>
    <property type="match status" value="1"/>
</dbReference>
<feature type="region of interest" description="Disordered" evidence="16">
    <location>
        <begin position="436"/>
        <end position="456"/>
    </location>
</feature>
<keyword evidence="3 12" id="KW-0808">Transferase</keyword>
<keyword evidence="7 12" id="KW-0863">Zinc-finger</keyword>
<evidence type="ECO:0000256" key="8">
    <source>
        <dbReference type="ARBA" id="ARBA00022833"/>
    </source>
</evidence>
<keyword evidence="11 12" id="KW-0804">Transcription</keyword>
<evidence type="ECO:0000256" key="10">
    <source>
        <dbReference type="ARBA" id="ARBA00023125"/>
    </source>
</evidence>
<evidence type="ECO:0000256" key="16">
    <source>
        <dbReference type="SAM" id="MobiDB-lite"/>
    </source>
</evidence>
<proteinExistence type="inferred from homology"/>
<dbReference type="GO" id="GO:0003899">
    <property type="term" value="F:DNA-directed RNA polymerase activity"/>
    <property type="evidence" value="ECO:0007669"/>
    <property type="project" value="UniProtKB-UniRule"/>
</dbReference>
<comment type="caution">
    <text evidence="18">The sequence shown here is derived from an EMBL/GenBank/DDBJ whole genome shotgun (WGS) entry which is preliminary data.</text>
</comment>
<evidence type="ECO:0000256" key="2">
    <source>
        <dbReference type="ARBA" id="ARBA00022515"/>
    </source>
</evidence>
<comment type="function">
    <text evidence="12 13">RNA polymerase that catalyzes the synthesis of short RNA molecules used as primers for DNA polymerase during DNA replication.</text>
</comment>
<dbReference type="InterPro" id="IPR050219">
    <property type="entry name" value="DnaG_primase"/>
</dbReference>
<dbReference type="GO" id="GO:0005737">
    <property type="term" value="C:cytoplasm"/>
    <property type="evidence" value="ECO:0007669"/>
    <property type="project" value="TreeGrafter"/>
</dbReference>
<keyword evidence="5 12" id="KW-0235">DNA replication</keyword>
<accession>A0A367ZUS4</accession>
<dbReference type="PANTHER" id="PTHR30313:SF2">
    <property type="entry name" value="DNA PRIMASE"/>
    <property type="match status" value="1"/>
</dbReference>
<dbReference type="InterPro" id="IPR034151">
    <property type="entry name" value="TOPRIM_DnaG_bac"/>
</dbReference>
<dbReference type="SMART" id="SM00400">
    <property type="entry name" value="ZnF_CHCC"/>
    <property type="match status" value="1"/>
</dbReference>
<dbReference type="InterPro" id="IPR030846">
    <property type="entry name" value="DnaG_bac"/>
</dbReference>
<dbReference type="AlphaFoldDB" id="A0A367ZUS4"/>
<feature type="coiled-coil region" evidence="15">
    <location>
        <begin position="552"/>
        <end position="598"/>
    </location>
</feature>
<dbReference type="Gene3D" id="1.10.860.10">
    <property type="entry name" value="DNAb Helicase, Chain A"/>
    <property type="match status" value="1"/>
</dbReference>
<dbReference type="Pfam" id="PF08275">
    <property type="entry name" value="DNAG_N"/>
    <property type="match status" value="1"/>
</dbReference>
<comment type="cofactor">
    <cofactor evidence="12 13 14">
        <name>Zn(2+)</name>
        <dbReference type="ChEBI" id="CHEBI:29105"/>
    </cofactor>
    <text evidence="12 13 14">Binds 1 zinc ion per monomer.</text>
</comment>
<comment type="subunit">
    <text evidence="12">Monomer. Interacts with DnaB.</text>
</comment>
<evidence type="ECO:0000256" key="6">
    <source>
        <dbReference type="ARBA" id="ARBA00022723"/>
    </source>
</evidence>
<dbReference type="GO" id="GO:0000428">
    <property type="term" value="C:DNA-directed RNA polymerase complex"/>
    <property type="evidence" value="ECO:0007669"/>
    <property type="project" value="UniProtKB-KW"/>
</dbReference>
<dbReference type="Gene3D" id="3.90.580.10">
    <property type="entry name" value="Zinc finger, CHC2-type domain"/>
    <property type="match status" value="1"/>
</dbReference>
<evidence type="ECO:0000256" key="7">
    <source>
        <dbReference type="ARBA" id="ARBA00022771"/>
    </source>
</evidence>
<dbReference type="EMBL" id="QOQW01000001">
    <property type="protein sequence ID" value="RCK81796.1"/>
    <property type="molecule type" value="Genomic_DNA"/>
</dbReference>
<organism evidence="18 19">
    <name type="scientific">Candidatus Ozemobacter sibiricus</name>
    <dbReference type="NCBI Taxonomy" id="2268124"/>
    <lineage>
        <taxon>Bacteria</taxon>
        <taxon>Candidatus Ozemobacteria</taxon>
        <taxon>Candidatus Ozemobacterales</taxon>
        <taxon>Candidatus Ozemobacteraceae</taxon>
        <taxon>Candidatus Ozemobacter</taxon>
    </lineage>
</organism>
<dbReference type="GO" id="GO:1990077">
    <property type="term" value="C:primosome complex"/>
    <property type="evidence" value="ECO:0007669"/>
    <property type="project" value="UniProtKB-KW"/>
</dbReference>
<evidence type="ECO:0000256" key="1">
    <source>
        <dbReference type="ARBA" id="ARBA00022478"/>
    </source>
</evidence>
<name>A0A367ZUS4_9BACT</name>
<evidence type="ECO:0000256" key="12">
    <source>
        <dbReference type="HAMAP-Rule" id="MF_00974"/>
    </source>
</evidence>
<dbReference type="HAMAP" id="MF_00974">
    <property type="entry name" value="DNA_primase_DnaG"/>
    <property type="match status" value="1"/>
</dbReference>
<keyword evidence="15" id="KW-0175">Coiled coil</keyword>
<evidence type="ECO:0000256" key="3">
    <source>
        <dbReference type="ARBA" id="ARBA00022679"/>
    </source>
</evidence>
<keyword evidence="4 12" id="KW-0548">Nucleotidyltransferase</keyword>
<dbReference type="EC" id="2.7.7.101" evidence="12"/>
<dbReference type="InterPro" id="IPR006295">
    <property type="entry name" value="DNA_primase_DnaG"/>
</dbReference>
<protein>
    <recommendedName>
        <fullName evidence="12 13">DNA primase</fullName>
        <ecNumber evidence="12">2.7.7.101</ecNumber>
    </recommendedName>
</protein>
<dbReference type="GO" id="GO:0006269">
    <property type="term" value="P:DNA replication, synthesis of primer"/>
    <property type="evidence" value="ECO:0007669"/>
    <property type="project" value="UniProtKB-UniRule"/>
</dbReference>
<keyword evidence="6 12" id="KW-0479">Metal-binding</keyword>
<dbReference type="GO" id="GO:0003677">
    <property type="term" value="F:DNA binding"/>
    <property type="evidence" value="ECO:0007669"/>
    <property type="project" value="UniProtKB-KW"/>
</dbReference>
<keyword evidence="1 12" id="KW-0240">DNA-directed RNA polymerase</keyword>
<dbReference type="FunFam" id="3.90.580.10:FF:000001">
    <property type="entry name" value="DNA primase"/>
    <property type="match status" value="1"/>
</dbReference>
<evidence type="ECO:0000256" key="5">
    <source>
        <dbReference type="ARBA" id="ARBA00022705"/>
    </source>
</evidence>
<dbReference type="InterPro" id="IPR037068">
    <property type="entry name" value="DNA_primase_core_N_sf"/>
</dbReference>
<sequence length="599" mass="67338">MPQGTTTFLPTIASDIKVEIRARTDIVQLVGEYVRLIPSGRTYKGLCPFHQEKTPSFYVVPQKQIFHCFGCGKGGDVFAFLMEIEKLTFPEAVRLLARRLGIEMPAPVDPETDRKAPFFAMLEQAAKFYASQLYQAQTGAPAREYLKTREIDWDTARAFQLGFAPPTGDALARRFAKDADSTVLLEKVGLIRAHGSGAGHYDTFRNRLMIPILDTHGRVIGFGGRILGKSDEPKYLNSPESEVFNKRRVLFNFKAALPQIRRQNAAIVVEGFLDVISLVQRGVPNVVATLGTSITSEQLQLLARNAQTLYLSYDADEAGQRATLRAISLQRDTPLNARILSFPDPKDDPDSFIRREGVEKFLERLKASQDIYTFLVEMRTRGLPRPLEVHVKERLVREFRDYIKAIESPIARSETIKTMARLLDLDVHLLEAQFAQDRPTSSAPPAEKPASAVPPAQRRREEWVLKHLLDHPDEFPRTRSLLSSADFTDPDLGKIFSLIRDTVERGEGPLQPADLLGALDEPRLASRLSGLIIALEEAPPEPFMECVKGMAIHRLKRESQDLQAQIAKAEKAGDQARLADLQRQQFELRRKIDLLGRNV</sequence>
<dbReference type="Pfam" id="PF13155">
    <property type="entry name" value="Toprim_2"/>
    <property type="match status" value="1"/>
</dbReference>
<keyword evidence="2 12" id="KW-0639">Primosome</keyword>
<keyword evidence="8 12" id="KW-0862">Zinc</keyword>
<evidence type="ECO:0000313" key="19">
    <source>
        <dbReference type="Proteomes" id="UP000252355"/>
    </source>
</evidence>
<comment type="domain">
    <text evidence="12">Contains an N-terminal zinc-binding domain, a central core domain that contains the primase activity, and a C-terminal DnaB-binding domain.</text>
</comment>
<dbReference type="InterPro" id="IPR016136">
    <property type="entry name" value="DNA_helicase_N/primase_C"/>
</dbReference>
<evidence type="ECO:0000256" key="11">
    <source>
        <dbReference type="ARBA" id="ARBA00023163"/>
    </source>
</evidence>
<evidence type="ECO:0000256" key="4">
    <source>
        <dbReference type="ARBA" id="ARBA00022695"/>
    </source>
</evidence>
<dbReference type="PANTHER" id="PTHR30313">
    <property type="entry name" value="DNA PRIMASE"/>
    <property type="match status" value="1"/>
</dbReference>
<feature type="domain" description="Toprim" evidence="17">
    <location>
        <begin position="264"/>
        <end position="345"/>
    </location>
</feature>
<dbReference type="SUPFAM" id="SSF57783">
    <property type="entry name" value="Zinc beta-ribbon"/>
    <property type="match status" value="1"/>
</dbReference>
<feature type="compositionally biased region" description="Low complexity" evidence="16">
    <location>
        <begin position="439"/>
        <end position="456"/>
    </location>
</feature>
<gene>
    <name evidence="12" type="primary">dnaG</name>
    <name evidence="18" type="ORF">OZSIB_0930</name>
</gene>